<comment type="caution">
    <text evidence="2">The sequence shown here is derived from an EMBL/GenBank/DDBJ whole genome shotgun (WGS) entry which is preliminary data.</text>
</comment>
<feature type="region of interest" description="Disordered" evidence="1">
    <location>
        <begin position="144"/>
        <end position="163"/>
    </location>
</feature>
<keyword evidence="3" id="KW-1185">Reference proteome</keyword>
<protein>
    <submittedName>
        <fullName evidence="2">Uncharacterized protein</fullName>
    </submittedName>
</protein>
<sequence>MSPGSNTESCPAFAHIGLRENPGKNLNQVTCPDRESNPGQLVSRPDALTVTPQHVWGKRPLGRPRRRWEDNIKMDLREVAYDGRDWINLAQDRDQWRAFVRVVMNLRVVSASGDPPRRPTLSQTPIKTCRGRGGSRTALTFLHGEGEEAPDRRGDERKLSLVT</sequence>
<evidence type="ECO:0000256" key="1">
    <source>
        <dbReference type="SAM" id="MobiDB-lite"/>
    </source>
</evidence>
<evidence type="ECO:0000313" key="2">
    <source>
        <dbReference type="EMBL" id="KAJ4437098.1"/>
    </source>
</evidence>
<gene>
    <name evidence="2" type="ORF">ANN_17233</name>
</gene>
<organism evidence="2 3">
    <name type="scientific">Periplaneta americana</name>
    <name type="common">American cockroach</name>
    <name type="synonym">Blatta americana</name>
    <dbReference type="NCBI Taxonomy" id="6978"/>
    <lineage>
        <taxon>Eukaryota</taxon>
        <taxon>Metazoa</taxon>
        <taxon>Ecdysozoa</taxon>
        <taxon>Arthropoda</taxon>
        <taxon>Hexapoda</taxon>
        <taxon>Insecta</taxon>
        <taxon>Pterygota</taxon>
        <taxon>Neoptera</taxon>
        <taxon>Polyneoptera</taxon>
        <taxon>Dictyoptera</taxon>
        <taxon>Blattodea</taxon>
        <taxon>Blattoidea</taxon>
        <taxon>Blattidae</taxon>
        <taxon>Blattinae</taxon>
        <taxon>Periplaneta</taxon>
    </lineage>
</organism>
<dbReference type="EMBL" id="JAJSOF020000021">
    <property type="protein sequence ID" value="KAJ4437098.1"/>
    <property type="molecule type" value="Genomic_DNA"/>
</dbReference>
<dbReference type="Proteomes" id="UP001148838">
    <property type="component" value="Unassembled WGS sequence"/>
</dbReference>
<reference evidence="2 3" key="1">
    <citation type="journal article" date="2022" name="Allergy">
        <title>Genome assembly and annotation of Periplaneta americana reveal a comprehensive cockroach allergen profile.</title>
        <authorList>
            <person name="Wang L."/>
            <person name="Xiong Q."/>
            <person name="Saelim N."/>
            <person name="Wang L."/>
            <person name="Nong W."/>
            <person name="Wan A.T."/>
            <person name="Shi M."/>
            <person name="Liu X."/>
            <person name="Cao Q."/>
            <person name="Hui J.H.L."/>
            <person name="Sookrung N."/>
            <person name="Leung T.F."/>
            <person name="Tungtrongchitr A."/>
            <person name="Tsui S.K.W."/>
        </authorList>
    </citation>
    <scope>NUCLEOTIDE SEQUENCE [LARGE SCALE GENOMIC DNA]</scope>
    <source>
        <strain evidence="2">PWHHKU_190912</strain>
    </source>
</reference>
<proteinExistence type="predicted"/>
<accession>A0ABQ8SSC7</accession>
<evidence type="ECO:0000313" key="3">
    <source>
        <dbReference type="Proteomes" id="UP001148838"/>
    </source>
</evidence>
<name>A0ABQ8SSC7_PERAM</name>